<evidence type="ECO:0000313" key="3">
    <source>
        <dbReference type="Proteomes" id="UP000050761"/>
    </source>
</evidence>
<evidence type="ECO:0000313" key="4">
    <source>
        <dbReference type="WBParaSite" id="HPBE_0000144501-mRNA-1"/>
    </source>
</evidence>
<dbReference type="WBParaSite" id="HPBE_0000144501-mRNA-1">
    <property type="protein sequence ID" value="HPBE_0000144501-mRNA-1"/>
    <property type="gene ID" value="HPBE_0000144501"/>
</dbReference>
<dbReference type="Proteomes" id="UP000050761">
    <property type="component" value="Unassembled WGS sequence"/>
</dbReference>
<evidence type="ECO:0000256" key="1">
    <source>
        <dbReference type="SAM" id="Phobius"/>
    </source>
</evidence>
<evidence type="ECO:0000313" key="2">
    <source>
        <dbReference type="EMBL" id="VDO19828.1"/>
    </source>
</evidence>
<accession>A0A3P7WQ79</accession>
<accession>A0A183F5K3</accession>
<feature type="transmembrane region" description="Helical" evidence="1">
    <location>
        <begin position="194"/>
        <end position="213"/>
    </location>
</feature>
<dbReference type="EMBL" id="UZAH01001583">
    <property type="protein sequence ID" value="VDO19828.1"/>
    <property type="molecule type" value="Genomic_DNA"/>
</dbReference>
<reference evidence="2 3" key="1">
    <citation type="submission" date="2018-11" db="EMBL/GenBank/DDBJ databases">
        <authorList>
            <consortium name="Pathogen Informatics"/>
        </authorList>
    </citation>
    <scope>NUCLEOTIDE SEQUENCE [LARGE SCALE GENOMIC DNA]</scope>
</reference>
<protein>
    <submittedName>
        <fullName evidence="4">GP-PDE domain-containing protein</fullName>
    </submittedName>
</protein>
<keyword evidence="1" id="KW-0812">Transmembrane</keyword>
<keyword evidence="1" id="KW-0472">Membrane</keyword>
<dbReference type="AlphaFoldDB" id="A0A183F5K3"/>
<sequence length="220" mass="25236">MYRKLHHGSCGYKPYEFVRRDPAKRNTMDATAVNVYDDDQFTIERNEEHPPGNLARRDLTLEELQGPPPKPQPENLRNCLVDGSLDMLAAARIIQWDKKQRRFSQGSYEEFIRFAGSFGINRFQFDAFKEIESCEEFRALVTDALQLMLWIAFVKVSKCWNFSTSFMLTSSSAYDNSLGHLAGEIGGLKRSYSLLFRCSALILTPLGVILMVMKTVRFGR</sequence>
<keyword evidence="1" id="KW-1133">Transmembrane helix</keyword>
<keyword evidence="3" id="KW-1185">Reference proteome</keyword>
<organism evidence="3 4">
    <name type="scientific">Heligmosomoides polygyrus</name>
    <name type="common">Parasitic roundworm</name>
    <dbReference type="NCBI Taxonomy" id="6339"/>
    <lineage>
        <taxon>Eukaryota</taxon>
        <taxon>Metazoa</taxon>
        <taxon>Ecdysozoa</taxon>
        <taxon>Nematoda</taxon>
        <taxon>Chromadorea</taxon>
        <taxon>Rhabditida</taxon>
        <taxon>Rhabditina</taxon>
        <taxon>Rhabditomorpha</taxon>
        <taxon>Strongyloidea</taxon>
        <taxon>Heligmosomidae</taxon>
        <taxon>Heligmosomoides</taxon>
    </lineage>
</organism>
<gene>
    <name evidence="2" type="ORF">HPBE_LOCUS1446</name>
</gene>
<name>A0A183F5K3_HELPZ</name>
<reference evidence="4" key="2">
    <citation type="submission" date="2019-09" db="UniProtKB">
        <authorList>
            <consortium name="WormBaseParasite"/>
        </authorList>
    </citation>
    <scope>IDENTIFICATION</scope>
</reference>
<proteinExistence type="predicted"/>